<dbReference type="SUPFAM" id="SSF54523">
    <property type="entry name" value="Pili subunits"/>
    <property type="match status" value="1"/>
</dbReference>
<evidence type="ECO:0000313" key="6">
    <source>
        <dbReference type="Proteomes" id="UP000014559"/>
    </source>
</evidence>
<protein>
    <submittedName>
        <fullName evidence="5">Type IV pilus assembly protein PilA</fullName>
    </submittedName>
</protein>
<dbReference type="PATRIC" id="fig|1217696.3.peg.359"/>
<dbReference type="NCBIfam" id="TIGR02532">
    <property type="entry name" value="IV_pilin_GFxxxE"/>
    <property type="match status" value="1"/>
</dbReference>
<evidence type="ECO:0000313" key="5">
    <source>
        <dbReference type="EMBL" id="EPG41499.1"/>
    </source>
</evidence>
<dbReference type="GO" id="GO:0009289">
    <property type="term" value="C:pilus"/>
    <property type="evidence" value="ECO:0007669"/>
    <property type="project" value="InterPro"/>
</dbReference>
<evidence type="ECO:0000256" key="3">
    <source>
        <dbReference type="RuleBase" id="RU000389"/>
    </source>
</evidence>
<name>S3TP64_9GAMM</name>
<evidence type="ECO:0000256" key="1">
    <source>
        <dbReference type="ARBA" id="ARBA00005233"/>
    </source>
</evidence>
<dbReference type="PROSITE" id="PS00409">
    <property type="entry name" value="PROKAR_NTER_METHYL"/>
    <property type="match status" value="1"/>
</dbReference>
<comment type="caution">
    <text evidence="5">The sequence shown here is derived from an EMBL/GenBank/DDBJ whole genome shotgun (WGS) entry which is preliminary data.</text>
</comment>
<keyword evidence="2" id="KW-0488">Methylation</keyword>
<dbReference type="HOGENOM" id="CLU_091705_4_0_6"/>
<dbReference type="Pfam" id="PF00114">
    <property type="entry name" value="Pilin"/>
    <property type="match status" value="1"/>
</dbReference>
<keyword evidence="4" id="KW-0472">Membrane</keyword>
<evidence type="ECO:0000256" key="2">
    <source>
        <dbReference type="ARBA" id="ARBA00022481"/>
    </source>
</evidence>
<proteinExistence type="inferred from homology"/>
<reference evidence="5 6" key="1">
    <citation type="submission" date="2013-06" db="EMBL/GenBank/DDBJ databases">
        <title>The Genome Sequence of Acinetobacter sp. NIPH 2036.</title>
        <authorList>
            <consortium name="The Broad Institute Genome Sequencing Platform"/>
            <consortium name="The Broad Institute Genome Sequencing Center for Infectious Disease"/>
            <person name="Cerqueira G."/>
            <person name="Feldgarden M."/>
            <person name="Courvalin P."/>
            <person name="Perichon B."/>
            <person name="Grillot-Courvalin C."/>
            <person name="Clermont D."/>
            <person name="Rocha E."/>
            <person name="Yoon E.-J."/>
            <person name="Nemec A."/>
            <person name="Young S.K."/>
            <person name="Zeng Q."/>
            <person name="Gargeya S."/>
            <person name="Fitzgerald M."/>
            <person name="Abouelleil A."/>
            <person name="Alvarado L."/>
            <person name="Berlin A.M."/>
            <person name="Chapman S.B."/>
            <person name="Dewar J."/>
            <person name="Goldberg J."/>
            <person name="Griggs A."/>
            <person name="Gujja S."/>
            <person name="Hansen M."/>
            <person name="Howarth C."/>
            <person name="Imamovic A."/>
            <person name="Larimer J."/>
            <person name="McCowan C."/>
            <person name="Murphy C."/>
            <person name="Pearson M."/>
            <person name="Priest M."/>
            <person name="Roberts A."/>
            <person name="Saif S."/>
            <person name="Shea T."/>
            <person name="Sykes S."/>
            <person name="Wortman J."/>
            <person name="Nusbaum C."/>
            <person name="Birren B."/>
        </authorList>
    </citation>
    <scope>NUCLEOTIDE SEQUENCE [LARGE SCALE GENOMIC DNA]</scope>
    <source>
        <strain evidence="5 6">NIPH 2036</strain>
    </source>
</reference>
<feature type="transmembrane region" description="Helical" evidence="4">
    <location>
        <begin position="6"/>
        <end position="27"/>
    </location>
</feature>
<dbReference type="PANTHER" id="PTHR30093">
    <property type="entry name" value="GENERAL SECRETION PATHWAY PROTEIN G"/>
    <property type="match status" value="1"/>
</dbReference>
<keyword evidence="4" id="KW-0812">Transmembrane</keyword>
<dbReference type="InterPro" id="IPR001082">
    <property type="entry name" value="Pilin"/>
</dbReference>
<keyword evidence="4" id="KW-1133">Transmembrane helix</keyword>
<dbReference type="GO" id="GO:0007155">
    <property type="term" value="P:cell adhesion"/>
    <property type="evidence" value="ECO:0007669"/>
    <property type="project" value="InterPro"/>
</dbReference>
<dbReference type="EMBL" id="ATGK01000004">
    <property type="protein sequence ID" value="EPG41499.1"/>
    <property type="molecule type" value="Genomic_DNA"/>
</dbReference>
<dbReference type="Gene3D" id="3.30.700.10">
    <property type="entry name" value="Glycoprotein, Type 4 Pilin"/>
    <property type="match status" value="1"/>
</dbReference>
<dbReference type="RefSeq" id="WP_016651448.1">
    <property type="nucleotide sequence ID" value="NZ_BHGD02000161.1"/>
</dbReference>
<dbReference type="PANTHER" id="PTHR30093:SF34">
    <property type="entry name" value="PREPILIN PEPTIDASE-DEPENDENT PROTEIN D"/>
    <property type="match status" value="1"/>
</dbReference>
<dbReference type="AlphaFoldDB" id="S3TP64"/>
<dbReference type="InterPro" id="IPR045584">
    <property type="entry name" value="Pilin-like"/>
</dbReference>
<evidence type="ECO:0000256" key="4">
    <source>
        <dbReference type="SAM" id="Phobius"/>
    </source>
</evidence>
<dbReference type="Proteomes" id="UP000014559">
    <property type="component" value="Unassembled WGS sequence"/>
</dbReference>
<comment type="similarity">
    <text evidence="1 3">Belongs to the N-Me-Phe pilin family.</text>
</comment>
<gene>
    <name evidence="5" type="ORF">F907_00371</name>
</gene>
<sequence length="175" mass="17922">MNAQKGFTLIELMIVVAIIGILAAIAIPQYQNYTARSQATEALNLLGGLKTPLVDNAGTAGLATACSTADATTKKVTDANGVEQTVPVPAGTLAKANGFTLSGKYVKSITSTANGSTDCKLTAEYYSTTDGTGINDKLSGKKVEFLYTAANGTWTCKTSLDSAVAPKSCEAGATL</sequence>
<dbReference type="GeneID" id="45419308"/>
<organism evidence="5 6">
    <name type="scientific">Acinetobacter colistiniresistens</name>
    <dbReference type="NCBI Taxonomy" id="280145"/>
    <lineage>
        <taxon>Bacteria</taxon>
        <taxon>Pseudomonadati</taxon>
        <taxon>Pseudomonadota</taxon>
        <taxon>Gammaproteobacteria</taxon>
        <taxon>Moraxellales</taxon>
        <taxon>Moraxellaceae</taxon>
        <taxon>Acinetobacter</taxon>
    </lineage>
</organism>
<accession>S3TP64</accession>
<keyword evidence="3" id="KW-0281">Fimbrium</keyword>
<dbReference type="InterPro" id="IPR012902">
    <property type="entry name" value="N_methyl_site"/>
</dbReference>
<dbReference type="Pfam" id="PF07963">
    <property type="entry name" value="N_methyl"/>
    <property type="match status" value="1"/>
</dbReference>